<keyword evidence="2" id="KW-1185">Reference proteome</keyword>
<evidence type="ECO:0000313" key="2">
    <source>
        <dbReference type="Proteomes" id="UP000030752"/>
    </source>
</evidence>
<dbReference type="HOGENOM" id="CLU_033323_13_0_1"/>
<evidence type="ECO:0000313" key="1">
    <source>
        <dbReference type="EMBL" id="ETN40839.1"/>
    </source>
</evidence>
<dbReference type="VEuPathDB" id="FungiDB:HMPREF1541_05119"/>
<name>W2RYS7_CYPE1</name>
<dbReference type="InParanoid" id="W2RYS7"/>
<organism evidence="1 2">
    <name type="scientific">Cyphellophora europaea (strain CBS 101466)</name>
    <name type="common">Phialophora europaea</name>
    <dbReference type="NCBI Taxonomy" id="1220924"/>
    <lineage>
        <taxon>Eukaryota</taxon>
        <taxon>Fungi</taxon>
        <taxon>Dikarya</taxon>
        <taxon>Ascomycota</taxon>
        <taxon>Pezizomycotina</taxon>
        <taxon>Eurotiomycetes</taxon>
        <taxon>Chaetothyriomycetidae</taxon>
        <taxon>Chaetothyriales</taxon>
        <taxon>Cyphellophoraceae</taxon>
        <taxon>Cyphellophora</taxon>
    </lineage>
</organism>
<dbReference type="Gene3D" id="3.40.50.1240">
    <property type="entry name" value="Phosphoglycerate mutase-like"/>
    <property type="match status" value="1"/>
</dbReference>
<dbReference type="PIRSF" id="PIRSF000709">
    <property type="entry name" value="6PFK_2-Ptase"/>
    <property type="match status" value="1"/>
</dbReference>
<protein>
    <recommendedName>
        <fullName evidence="3">Phosphoglycerate mutase</fullName>
    </recommendedName>
</protein>
<dbReference type="GeneID" id="19972458"/>
<dbReference type="SUPFAM" id="SSF53254">
    <property type="entry name" value="Phosphoglycerate mutase-like"/>
    <property type="match status" value="1"/>
</dbReference>
<dbReference type="AlphaFoldDB" id="W2RYS7"/>
<dbReference type="STRING" id="1220924.W2RYS7"/>
<sequence length="256" mass="28337">MSDLDATTPRVFLARHGETEWTISGQHTGTTDLPLTPLGERQVSSTGRLLVGPGKLIDPRRVQRVWVSPRRRARRTFQLLFGSLPVPPSADSEGGGEEVAGVKVEGLFGGGIGSVVVSERIREWDYGEYEGMRPDEVRESRRRMGMEKEGDPPWSVWRDGCVGGESKADIEERLDRLIGEIKELQKPYMESGGNGDIVLVAHGLILRCFVKRWLDLPVDDSLPMLLSPGSIAILSYKKHDIKQPAFYMGMALPAGE</sequence>
<dbReference type="PANTHER" id="PTHR48100:SF15">
    <property type="entry name" value="SEDOHEPTULOSE 1,7-BISPHOSPHATASE"/>
    <property type="match status" value="1"/>
</dbReference>
<dbReference type="OrthoDB" id="4818801at2759"/>
<reference evidence="1 2" key="1">
    <citation type="submission" date="2013-03" db="EMBL/GenBank/DDBJ databases">
        <title>The Genome Sequence of Phialophora europaea CBS 101466.</title>
        <authorList>
            <consortium name="The Broad Institute Genomics Platform"/>
            <person name="Cuomo C."/>
            <person name="de Hoog S."/>
            <person name="Gorbushina A."/>
            <person name="Walker B."/>
            <person name="Young S.K."/>
            <person name="Zeng Q."/>
            <person name="Gargeya S."/>
            <person name="Fitzgerald M."/>
            <person name="Haas B."/>
            <person name="Abouelleil A."/>
            <person name="Allen A.W."/>
            <person name="Alvarado L."/>
            <person name="Arachchi H.M."/>
            <person name="Berlin A.M."/>
            <person name="Chapman S.B."/>
            <person name="Gainer-Dewar J."/>
            <person name="Goldberg J."/>
            <person name="Griggs A."/>
            <person name="Gujja S."/>
            <person name="Hansen M."/>
            <person name="Howarth C."/>
            <person name="Imamovic A."/>
            <person name="Ireland A."/>
            <person name="Larimer J."/>
            <person name="McCowan C."/>
            <person name="Murphy C."/>
            <person name="Pearson M."/>
            <person name="Poon T.W."/>
            <person name="Priest M."/>
            <person name="Roberts A."/>
            <person name="Saif S."/>
            <person name="Shea T."/>
            <person name="Sisk P."/>
            <person name="Sykes S."/>
            <person name="Wortman J."/>
            <person name="Nusbaum C."/>
            <person name="Birren B."/>
        </authorList>
    </citation>
    <scope>NUCLEOTIDE SEQUENCE [LARGE SCALE GENOMIC DNA]</scope>
    <source>
        <strain evidence="1 2">CBS 101466</strain>
    </source>
</reference>
<dbReference type="RefSeq" id="XP_008717682.1">
    <property type="nucleotide sequence ID" value="XM_008719460.1"/>
</dbReference>
<dbReference type="InterPro" id="IPR050275">
    <property type="entry name" value="PGM_Phosphatase"/>
</dbReference>
<dbReference type="FunCoup" id="W2RYS7">
    <property type="interactions" value="27"/>
</dbReference>
<dbReference type="CDD" id="cd07067">
    <property type="entry name" value="HP_PGM_like"/>
    <property type="match status" value="1"/>
</dbReference>
<accession>W2RYS7</accession>
<dbReference type="InterPro" id="IPR029033">
    <property type="entry name" value="His_PPase_superfam"/>
</dbReference>
<evidence type="ECO:0008006" key="3">
    <source>
        <dbReference type="Google" id="ProtNLM"/>
    </source>
</evidence>
<proteinExistence type="predicted"/>
<dbReference type="Proteomes" id="UP000030752">
    <property type="component" value="Unassembled WGS sequence"/>
</dbReference>
<dbReference type="GO" id="GO:0050278">
    <property type="term" value="F:sedoheptulose-bisphosphatase activity"/>
    <property type="evidence" value="ECO:0007669"/>
    <property type="project" value="TreeGrafter"/>
</dbReference>
<dbReference type="GO" id="GO:0046390">
    <property type="term" value="P:ribose phosphate biosynthetic process"/>
    <property type="evidence" value="ECO:0007669"/>
    <property type="project" value="TreeGrafter"/>
</dbReference>
<dbReference type="eggNOG" id="KOG0235">
    <property type="taxonomic scope" value="Eukaryota"/>
</dbReference>
<dbReference type="EMBL" id="KB822720">
    <property type="protein sequence ID" value="ETN40839.1"/>
    <property type="molecule type" value="Genomic_DNA"/>
</dbReference>
<dbReference type="Pfam" id="PF00300">
    <property type="entry name" value="His_Phos_1"/>
    <property type="match status" value="2"/>
</dbReference>
<gene>
    <name evidence="1" type="ORF">HMPREF1541_05119</name>
</gene>
<dbReference type="SMART" id="SM00855">
    <property type="entry name" value="PGAM"/>
    <property type="match status" value="1"/>
</dbReference>
<dbReference type="InterPro" id="IPR013078">
    <property type="entry name" value="His_Pase_superF_clade-1"/>
</dbReference>
<dbReference type="PANTHER" id="PTHR48100">
    <property type="entry name" value="BROAD-SPECIFICITY PHOSPHATASE YOR283W-RELATED"/>
    <property type="match status" value="1"/>
</dbReference>